<keyword evidence="3" id="KW-1003">Cell membrane</keyword>
<dbReference type="OrthoDB" id="6766492at2"/>
<evidence type="ECO:0000259" key="8">
    <source>
        <dbReference type="PROSITE" id="PS50850"/>
    </source>
</evidence>
<dbReference type="InterPro" id="IPR011701">
    <property type="entry name" value="MFS"/>
</dbReference>
<feature type="transmembrane region" description="Helical" evidence="7">
    <location>
        <begin position="96"/>
        <end position="114"/>
    </location>
</feature>
<dbReference type="GO" id="GO:0022857">
    <property type="term" value="F:transmembrane transporter activity"/>
    <property type="evidence" value="ECO:0007669"/>
    <property type="project" value="InterPro"/>
</dbReference>
<feature type="transmembrane region" description="Helical" evidence="7">
    <location>
        <begin position="411"/>
        <end position="431"/>
    </location>
</feature>
<protein>
    <submittedName>
        <fullName evidence="9">MFS transporter</fullName>
    </submittedName>
</protein>
<evidence type="ECO:0000256" key="2">
    <source>
        <dbReference type="ARBA" id="ARBA00022448"/>
    </source>
</evidence>
<name>A0A0H3WR50_9BURK</name>
<keyword evidence="6 7" id="KW-0472">Membrane</keyword>
<feature type="domain" description="Major facilitator superfamily (MFS) profile" evidence="8">
    <location>
        <begin position="23"/>
        <end position="433"/>
    </location>
</feature>
<feature type="transmembrane region" description="Helical" evidence="7">
    <location>
        <begin position="286"/>
        <end position="304"/>
    </location>
</feature>
<dbReference type="KEGG" id="pfg:AB870_11735"/>
<dbReference type="FunFam" id="1.20.1250.20:FF:000001">
    <property type="entry name" value="Dicarboxylate MFS transporter"/>
    <property type="match status" value="1"/>
</dbReference>
<dbReference type="SUPFAM" id="SSF103473">
    <property type="entry name" value="MFS general substrate transporter"/>
    <property type="match status" value="1"/>
</dbReference>
<evidence type="ECO:0000313" key="9">
    <source>
        <dbReference type="EMBL" id="AKM30634.1"/>
    </source>
</evidence>
<dbReference type="PATRIC" id="fig|656179.3.peg.2494"/>
<dbReference type="Pfam" id="PF00083">
    <property type="entry name" value="Sugar_tr"/>
    <property type="match status" value="1"/>
</dbReference>
<feature type="transmembrane region" description="Helical" evidence="7">
    <location>
        <begin position="258"/>
        <end position="280"/>
    </location>
</feature>
<keyword evidence="4 7" id="KW-0812">Transmembrane</keyword>
<dbReference type="PANTHER" id="PTHR43045:SF1">
    <property type="entry name" value="SHIKIMATE TRANSPORTER"/>
    <property type="match status" value="1"/>
</dbReference>
<evidence type="ECO:0000256" key="5">
    <source>
        <dbReference type="ARBA" id="ARBA00022989"/>
    </source>
</evidence>
<dbReference type="CDD" id="cd17369">
    <property type="entry name" value="MFS_ShiA_like"/>
    <property type="match status" value="1"/>
</dbReference>
<keyword evidence="2" id="KW-0813">Transport</keyword>
<dbReference type="RefSeq" id="WP_047906473.1">
    <property type="nucleotide sequence ID" value="NZ_CP011807.3"/>
</dbReference>
<feature type="transmembrane region" description="Helical" evidence="7">
    <location>
        <begin position="341"/>
        <end position="361"/>
    </location>
</feature>
<dbReference type="PROSITE" id="PS00216">
    <property type="entry name" value="SUGAR_TRANSPORT_1"/>
    <property type="match status" value="1"/>
</dbReference>
<sequence length="435" mass="47067">MEQVLTGVGARDAVNAEKAVRTVALASLIGTTVEWYDFFLYGTITGLVFNKLFFPSGDAFVATALAYTVYAVGFATRPLGGILFGHFGDRLGRKPLLIVTLTIMGVSTFLIGLVPTYDSIGIAAPLILLFLRLLQGIGLGGEWGGAVLMAFEYAPRDKRGQFAAYPQIGLAVGLCLSTGVVALLSSTLTDEQFMSWGWRLAFMLSLVLVAVGMFIRLRVLETPEFARIKDSQHVAHVPLSEIVRDYRRNVLLGWGARYIDGVVFNVYAVFAISYLVGTLHFPKTPILLAVTLAALVLVVTIPYASKLSDRAGRRRVFAAGALACSLSSIPALAVMHYSGNVWWVSLAVIVPLGVVYAFVYGPEASMFCELFDTRVRYTGISVVYQVSGIVSSSITPLVAATLLEYGGHKPWWIAVYVLVVGCLSAACAKAMKRTY</sequence>
<proteinExistence type="predicted"/>
<evidence type="ECO:0000256" key="3">
    <source>
        <dbReference type="ARBA" id="ARBA00022475"/>
    </source>
</evidence>
<feature type="transmembrane region" description="Helical" evidence="7">
    <location>
        <begin position="196"/>
        <end position="217"/>
    </location>
</feature>
<feature type="transmembrane region" description="Helical" evidence="7">
    <location>
        <begin position="316"/>
        <end position="335"/>
    </location>
</feature>
<comment type="subcellular location">
    <subcellularLocation>
        <location evidence="1">Cell membrane</location>
        <topology evidence="1">Multi-pass membrane protein</topology>
    </subcellularLocation>
</comment>
<feature type="transmembrane region" description="Helical" evidence="7">
    <location>
        <begin position="59"/>
        <end position="84"/>
    </location>
</feature>
<evidence type="ECO:0000256" key="6">
    <source>
        <dbReference type="ARBA" id="ARBA00023136"/>
    </source>
</evidence>
<dbReference type="EMBL" id="CP011807">
    <property type="protein sequence ID" value="AKM30634.1"/>
    <property type="molecule type" value="Genomic_DNA"/>
</dbReference>
<dbReference type="Gene3D" id="1.20.1250.20">
    <property type="entry name" value="MFS general substrate transporter like domains"/>
    <property type="match status" value="2"/>
</dbReference>
<evidence type="ECO:0000256" key="4">
    <source>
        <dbReference type="ARBA" id="ARBA00022692"/>
    </source>
</evidence>
<dbReference type="InterPro" id="IPR005828">
    <property type="entry name" value="MFS_sugar_transport-like"/>
</dbReference>
<dbReference type="InterPro" id="IPR020846">
    <property type="entry name" value="MFS_dom"/>
</dbReference>
<dbReference type="AlphaFoldDB" id="A0A0H3WR50"/>
<reference evidence="9" key="1">
    <citation type="submission" date="2016-06" db="EMBL/GenBank/DDBJ databases">
        <title>Complete Genome Sequence of Pandoraea faecigallinarum DSM-23572.</title>
        <authorList>
            <person name="Yong D."/>
            <person name="Ee R."/>
            <person name="Lim Y.-L."/>
            <person name="Yin W.-F."/>
            <person name="Chan K.-G."/>
        </authorList>
    </citation>
    <scope>NUCLEOTIDE SEQUENCE</scope>
    <source>
        <strain evidence="9">DSM 23572</strain>
    </source>
</reference>
<evidence type="ECO:0000256" key="1">
    <source>
        <dbReference type="ARBA" id="ARBA00004651"/>
    </source>
</evidence>
<organism evidence="9 10">
    <name type="scientific">Pandoraea faecigallinarum</name>
    <dbReference type="NCBI Taxonomy" id="656179"/>
    <lineage>
        <taxon>Bacteria</taxon>
        <taxon>Pseudomonadati</taxon>
        <taxon>Pseudomonadota</taxon>
        <taxon>Betaproteobacteria</taxon>
        <taxon>Burkholderiales</taxon>
        <taxon>Burkholderiaceae</taxon>
        <taxon>Pandoraea</taxon>
    </lineage>
</organism>
<dbReference type="Proteomes" id="UP000035651">
    <property type="component" value="Chromosome"/>
</dbReference>
<evidence type="ECO:0000313" key="10">
    <source>
        <dbReference type="Proteomes" id="UP000035651"/>
    </source>
</evidence>
<keyword evidence="10" id="KW-1185">Reference proteome</keyword>
<dbReference type="PANTHER" id="PTHR43045">
    <property type="entry name" value="SHIKIMATE TRANSPORTER"/>
    <property type="match status" value="1"/>
</dbReference>
<keyword evidence="5 7" id="KW-1133">Transmembrane helix</keyword>
<dbReference type="InterPro" id="IPR005829">
    <property type="entry name" value="Sugar_transporter_CS"/>
</dbReference>
<gene>
    <name evidence="9" type="ORF">AB870_11735</name>
</gene>
<dbReference type="Pfam" id="PF07690">
    <property type="entry name" value="MFS_1"/>
    <property type="match status" value="1"/>
</dbReference>
<dbReference type="PROSITE" id="PS50850">
    <property type="entry name" value="MFS"/>
    <property type="match status" value="1"/>
</dbReference>
<dbReference type="InterPro" id="IPR036259">
    <property type="entry name" value="MFS_trans_sf"/>
</dbReference>
<feature type="transmembrane region" description="Helical" evidence="7">
    <location>
        <begin position="382"/>
        <end position="405"/>
    </location>
</feature>
<accession>A0A0H3WR50</accession>
<dbReference type="GO" id="GO:0005886">
    <property type="term" value="C:plasma membrane"/>
    <property type="evidence" value="ECO:0007669"/>
    <property type="project" value="UniProtKB-SubCell"/>
</dbReference>
<evidence type="ECO:0000256" key="7">
    <source>
        <dbReference type="SAM" id="Phobius"/>
    </source>
</evidence>
<feature type="transmembrane region" description="Helical" evidence="7">
    <location>
        <begin position="162"/>
        <end position="184"/>
    </location>
</feature>